<comment type="caution">
    <text evidence="1">The sequence shown here is derived from an EMBL/GenBank/DDBJ whole genome shotgun (WGS) entry which is preliminary data.</text>
</comment>
<keyword evidence="2" id="KW-1185">Reference proteome</keyword>
<dbReference type="Proteomes" id="UP000030528">
    <property type="component" value="Unassembled WGS sequence"/>
</dbReference>
<proteinExistence type="predicted"/>
<gene>
    <name evidence="1" type="ORF">N781_13500</name>
</gene>
<dbReference type="EMBL" id="AVPE01000004">
    <property type="protein sequence ID" value="KGX92900.1"/>
    <property type="molecule type" value="Genomic_DNA"/>
</dbReference>
<dbReference type="STRING" id="1385510.GCA_000425205_01533"/>
<dbReference type="AlphaFoldDB" id="A0A0A5GP03"/>
<protein>
    <submittedName>
        <fullName evidence="1">Membrane protein</fullName>
    </submittedName>
</protein>
<dbReference type="PANTHER" id="PTHR35531">
    <property type="entry name" value="INNER MEMBRANE PROTEIN YBCI-RELATED"/>
    <property type="match status" value="1"/>
</dbReference>
<accession>A0A0A5GP03</accession>
<dbReference type="Pfam" id="PF04307">
    <property type="entry name" value="YdjM"/>
    <property type="match status" value="1"/>
</dbReference>
<dbReference type="eggNOG" id="COG1988">
    <property type="taxonomic scope" value="Bacteria"/>
</dbReference>
<name>A0A0A5GP03_9BACI</name>
<organism evidence="1 2">
    <name type="scientific">Pontibacillus halophilus JSM 076056 = DSM 19796</name>
    <dbReference type="NCBI Taxonomy" id="1385510"/>
    <lineage>
        <taxon>Bacteria</taxon>
        <taxon>Bacillati</taxon>
        <taxon>Bacillota</taxon>
        <taxon>Bacilli</taxon>
        <taxon>Bacillales</taxon>
        <taxon>Bacillaceae</taxon>
        <taxon>Pontibacillus</taxon>
    </lineage>
</organism>
<evidence type="ECO:0000313" key="2">
    <source>
        <dbReference type="Proteomes" id="UP000030528"/>
    </source>
</evidence>
<dbReference type="PANTHER" id="PTHR35531:SF1">
    <property type="entry name" value="INNER MEMBRANE PROTEIN YBCI-RELATED"/>
    <property type="match status" value="1"/>
</dbReference>
<sequence length="102" mass="11305">MLPDIDHPSSYIGRKLPGLSKSISKLFGHRGFTHSIVCVAALYFGLTELKEQVPSVPALGITIGYISHLLADSLTPQGAQLLYPLQVRLFKPTTFMKKLLRR</sequence>
<evidence type="ECO:0000313" key="1">
    <source>
        <dbReference type="EMBL" id="KGX92900.1"/>
    </source>
</evidence>
<reference evidence="1 2" key="1">
    <citation type="submission" date="2013-08" db="EMBL/GenBank/DDBJ databases">
        <authorList>
            <person name="Huang J."/>
            <person name="Wang G."/>
        </authorList>
    </citation>
    <scope>NUCLEOTIDE SEQUENCE [LARGE SCALE GENOMIC DNA]</scope>
    <source>
        <strain evidence="1 2">JSM 076056</strain>
    </source>
</reference>
<dbReference type="InterPro" id="IPR007404">
    <property type="entry name" value="YdjM-like"/>
</dbReference>